<proteinExistence type="inferred from homology"/>
<evidence type="ECO:0000256" key="7">
    <source>
        <dbReference type="SAM" id="Phobius"/>
    </source>
</evidence>
<evidence type="ECO:0000259" key="8">
    <source>
        <dbReference type="Pfam" id="PF20684"/>
    </source>
</evidence>
<feature type="compositionally biased region" description="Basic and acidic residues" evidence="6">
    <location>
        <begin position="354"/>
        <end position="380"/>
    </location>
</feature>
<evidence type="ECO:0000256" key="4">
    <source>
        <dbReference type="ARBA" id="ARBA00023136"/>
    </source>
</evidence>
<feature type="transmembrane region" description="Helical" evidence="7">
    <location>
        <begin position="225"/>
        <end position="245"/>
    </location>
</feature>
<organism evidence="9 10">
    <name type="scientific">Fusarium solani</name>
    <name type="common">Filamentous fungus</name>
    <dbReference type="NCBI Taxonomy" id="169388"/>
    <lineage>
        <taxon>Eukaryota</taxon>
        <taxon>Fungi</taxon>
        <taxon>Dikarya</taxon>
        <taxon>Ascomycota</taxon>
        <taxon>Pezizomycotina</taxon>
        <taxon>Sordariomycetes</taxon>
        <taxon>Hypocreomycetidae</taxon>
        <taxon>Hypocreales</taxon>
        <taxon>Nectriaceae</taxon>
        <taxon>Fusarium</taxon>
        <taxon>Fusarium solani species complex</taxon>
    </lineage>
</organism>
<feature type="domain" description="Rhodopsin" evidence="8">
    <location>
        <begin position="50"/>
        <end position="287"/>
    </location>
</feature>
<dbReference type="GO" id="GO:0016020">
    <property type="term" value="C:membrane"/>
    <property type="evidence" value="ECO:0007669"/>
    <property type="project" value="UniProtKB-SubCell"/>
</dbReference>
<feature type="transmembrane region" description="Helical" evidence="7">
    <location>
        <begin position="191"/>
        <end position="213"/>
    </location>
</feature>
<dbReference type="Pfam" id="PF20684">
    <property type="entry name" value="Fung_rhodopsin"/>
    <property type="match status" value="1"/>
</dbReference>
<dbReference type="Proteomes" id="UP000736672">
    <property type="component" value="Unassembled WGS sequence"/>
</dbReference>
<comment type="similarity">
    <text evidence="5">Belongs to the SAT4 family.</text>
</comment>
<feature type="compositionally biased region" description="Low complexity" evidence="6">
    <location>
        <begin position="300"/>
        <end position="314"/>
    </location>
</feature>
<keyword evidence="4 7" id="KW-0472">Membrane</keyword>
<feature type="transmembrane region" description="Helical" evidence="7">
    <location>
        <begin position="257"/>
        <end position="277"/>
    </location>
</feature>
<evidence type="ECO:0000256" key="2">
    <source>
        <dbReference type="ARBA" id="ARBA00022692"/>
    </source>
</evidence>
<keyword evidence="3 7" id="KW-1133">Transmembrane helix</keyword>
<comment type="subcellular location">
    <subcellularLocation>
        <location evidence="1">Membrane</location>
        <topology evidence="1">Multi-pass membrane protein</topology>
    </subcellularLocation>
</comment>
<dbReference type="EMBL" id="JAGTJS010000004">
    <property type="protein sequence ID" value="KAH7271290.1"/>
    <property type="molecule type" value="Genomic_DNA"/>
</dbReference>
<feature type="transmembrane region" description="Helical" evidence="7">
    <location>
        <begin position="110"/>
        <end position="133"/>
    </location>
</feature>
<keyword evidence="2 7" id="KW-0812">Transmembrane</keyword>
<dbReference type="AlphaFoldDB" id="A0A9P9KYN3"/>
<sequence length="404" mass="44334">MPLVQGVPTVLEPPKDYVVDFDNPRRQGVPEAYYVSGFGMALSFLFIAQRLYVKFFLTGGVQLDDVLLIFSYVLAVATIALCLHMFATGVGGVHAWEISVTQFNAYLMDVYLAAFIYILCGSLSKLALLIFYLRLSPQRWFRIATWSTIVFIGGYTVGIFFACIFSCKPIAMSWDVTITDGVCINRPSLYIATAVANIISDVILFFLPIPMVIKLQIPPRQKIGLVIIFGIGSLTVVTSVVRVSILPALLTDPDATWVIAWASVWIIVEANLIITCASMPTLRKFFKHVAPKLIGESRYGSKTGKSGKSGENSKPPTRTLAPTSQSRRDRHQYSQFDAGEGQGSEEFVLGPIKGRADPRVTAGHSDDHVGWGDSDSEKGIVDGTSKPAIVQTTTVTVEYTNDRL</sequence>
<evidence type="ECO:0000313" key="9">
    <source>
        <dbReference type="EMBL" id="KAH7271290.1"/>
    </source>
</evidence>
<name>A0A9P9KYN3_FUSSL</name>
<feature type="region of interest" description="Disordered" evidence="6">
    <location>
        <begin position="298"/>
        <end position="382"/>
    </location>
</feature>
<feature type="transmembrane region" description="Helical" evidence="7">
    <location>
        <begin position="65"/>
        <end position="90"/>
    </location>
</feature>
<dbReference type="InterPro" id="IPR052337">
    <property type="entry name" value="SAT4-like"/>
</dbReference>
<gene>
    <name evidence="9" type="ORF">B0J15DRAFT_484554</name>
</gene>
<dbReference type="OrthoDB" id="5393606at2759"/>
<evidence type="ECO:0000313" key="10">
    <source>
        <dbReference type="Proteomes" id="UP000736672"/>
    </source>
</evidence>
<evidence type="ECO:0000256" key="1">
    <source>
        <dbReference type="ARBA" id="ARBA00004141"/>
    </source>
</evidence>
<comment type="caution">
    <text evidence="9">The sequence shown here is derived from an EMBL/GenBank/DDBJ whole genome shotgun (WGS) entry which is preliminary data.</text>
</comment>
<dbReference type="PANTHER" id="PTHR33048">
    <property type="entry name" value="PTH11-LIKE INTEGRAL MEMBRANE PROTEIN (AFU_ORTHOLOGUE AFUA_5G11245)"/>
    <property type="match status" value="1"/>
</dbReference>
<feature type="transmembrane region" description="Helical" evidence="7">
    <location>
        <begin position="145"/>
        <end position="171"/>
    </location>
</feature>
<evidence type="ECO:0000256" key="6">
    <source>
        <dbReference type="SAM" id="MobiDB-lite"/>
    </source>
</evidence>
<dbReference type="PANTHER" id="PTHR33048:SF124">
    <property type="entry name" value="INTEGRAL MEMBRANE PROTEIN"/>
    <property type="match status" value="1"/>
</dbReference>
<feature type="transmembrane region" description="Helical" evidence="7">
    <location>
        <begin position="32"/>
        <end position="53"/>
    </location>
</feature>
<keyword evidence="10" id="KW-1185">Reference proteome</keyword>
<protein>
    <recommendedName>
        <fullName evidence="8">Rhodopsin domain-containing protein</fullName>
    </recommendedName>
</protein>
<evidence type="ECO:0000256" key="5">
    <source>
        <dbReference type="ARBA" id="ARBA00038359"/>
    </source>
</evidence>
<dbReference type="InterPro" id="IPR049326">
    <property type="entry name" value="Rhodopsin_dom_fungi"/>
</dbReference>
<accession>A0A9P9KYN3</accession>
<evidence type="ECO:0000256" key="3">
    <source>
        <dbReference type="ARBA" id="ARBA00022989"/>
    </source>
</evidence>
<reference evidence="9" key="1">
    <citation type="journal article" date="2021" name="Nat. Commun.">
        <title>Genetic determinants of endophytism in the Arabidopsis root mycobiome.</title>
        <authorList>
            <person name="Mesny F."/>
            <person name="Miyauchi S."/>
            <person name="Thiergart T."/>
            <person name="Pickel B."/>
            <person name="Atanasova L."/>
            <person name="Karlsson M."/>
            <person name="Huettel B."/>
            <person name="Barry K.W."/>
            <person name="Haridas S."/>
            <person name="Chen C."/>
            <person name="Bauer D."/>
            <person name="Andreopoulos W."/>
            <person name="Pangilinan J."/>
            <person name="LaButti K."/>
            <person name="Riley R."/>
            <person name="Lipzen A."/>
            <person name="Clum A."/>
            <person name="Drula E."/>
            <person name="Henrissat B."/>
            <person name="Kohler A."/>
            <person name="Grigoriev I.V."/>
            <person name="Martin F.M."/>
            <person name="Hacquard S."/>
        </authorList>
    </citation>
    <scope>NUCLEOTIDE SEQUENCE</scope>
    <source>
        <strain evidence="9">FSSC 5 MPI-SDFR-AT-0091</strain>
    </source>
</reference>